<dbReference type="InterPro" id="IPR000425">
    <property type="entry name" value="MIP"/>
</dbReference>
<dbReference type="InterPro" id="IPR023271">
    <property type="entry name" value="Aquaporin-like"/>
</dbReference>
<evidence type="ECO:0000256" key="2">
    <source>
        <dbReference type="ARBA" id="ARBA00022692"/>
    </source>
</evidence>
<dbReference type="PANTHER" id="PTHR45687">
    <property type="entry name" value="AQUAPORIN OR AQUAGLYCEROPORIN RELATED"/>
    <property type="match status" value="1"/>
</dbReference>
<dbReference type="Pfam" id="PF00230">
    <property type="entry name" value="MIP"/>
    <property type="match status" value="1"/>
</dbReference>
<accession>A0AA39DQZ4</accession>
<evidence type="ECO:0000256" key="5">
    <source>
        <dbReference type="SAM" id="Phobius"/>
    </source>
</evidence>
<keyword evidence="2 5" id="KW-0812">Transmembrane</keyword>
<evidence type="ECO:0000313" key="6">
    <source>
        <dbReference type="EMBL" id="KAJ9691012.1"/>
    </source>
</evidence>
<keyword evidence="3 5" id="KW-1133">Transmembrane helix</keyword>
<keyword evidence="7" id="KW-1185">Reference proteome</keyword>
<dbReference type="GO" id="GO:0015267">
    <property type="term" value="F:channel activity"/>
    <property type="evidence" value="ECO:0007669"/>
    <property type="project" value="InterPro"/>
</dbReference>
<dbReference type="GO" id="GO:0016020">
    <property type="term" value="C:membrane"/>
    <property type="evidence" value="ECO:0007669"/>
    <property type="project" value="UniProtKB-SubCell"/>
</dbReference>
<evidence type="ECO:0000256" key="3">
    <source>
        <dbReference type="ARBA" id="ARBA00022989"/>
    </source>
</evidence>
<comment type="caution">
    <text evidence="6">The sequence shown here is derived from an EMBL/GenBank/DDBJ whole genome shotgun (WGS) entry which is preliminary data.</text>
</comment>
<protein>
    <submittedName>
        <fullName evidence="6">Uncharacterized protein</fullName>
    </submittedName>
</protein>
<organism evidence="6 7">
    <name type="scientific">Vitis rotundifolia</name>
    <name type="common">Muscadine grape</name>
    <dbReference type="NCBI Taxonomy" id="103349"/>
    <lineage>
        <taxon>Eukaryota</taxon>
        <taxon>Viridiplantae</taxon>
        <taxon>Streptophyta</taxon>
        <taxon>Embryophyta</taxon>
        <taxon>Tracheophyta</taxon>
        <taxon>Spermatophyta</taxon>
        <taxon>Magnoliopsida</taxon>
        <taxon>eudicotyledons</taxon>
        <taxon>Gunneridae</taxon>
        <taxon>Pentapetalae</taxon>
        <taxon>rosids</taxon>
        <taxon>Vitales</taxon>
        <taxon>Vitaceae</taxon>
        <taxon>Viteae</taxon>
        <taxon>Vitis</taxon>
    </lineage>
</organism>
<proteinExistence type="predicted"/>
<feature type="transmembrane region" description="Helical" evidence="5">
    <location>
        <begin position="41"/>
        <end position="61"/>
    </location>
</feature>
<sequence>MVAQCLRAICGVGLVNAFMKSFYNSLGGGANSVVAGYSKGTTLGAEIISIFMLVYTFLSVVDLKRSLRDSHIPSSKRSRSCIRLVLDEFLRLCLRFLTILKQLVT</sequence>
<dbReference type="EMBL" id="JARBHA010000010">
    <property type="protein sequence ID" value="KAJ9691012.1"/>
    <property type="molecule type" value="Genomic_DNA"/>
</dbReference>
<evidence type="ECO:0000256" key="1">
    <source>
        <dbReference type="ARBA" id="ARBA00004141"/>
    </source>
</evidence>
<dbReference type="Proteomes" id="UP001168098">
    <property type="component" value="Unassembled WGS sequence"/>
</dbReference>
<dbReference type="SUPFAM" id="SSF81338">
    <property type="entry name" value="Aquaporin-like"/>
    <property type="match status" value="1"/>
</dbReference>
<comment type="subcellular location">
    <subcellularLocation>
        <location evidence="1">Membrane</location>
        <topology evidence="1">Multi-pass membrane protein</topology>
    </subcellularLocation>
</comment>
<dbReference type="InterPro" id="IPR034294">
    <property type="entry name" value="Aquaporin_transptr"/>
</dbReference>
<keyword evidence="4 5" id="KW-0472">Membrane</keyword>
<dbReference type="Gene3D" id="1.20.1080.10">
    <property type="entry name" value="Glycerol uptake facilitator protein"/>
    <property type="match status" value="1"/>
</dbReference>
<dbReference type="AlphaFoldDB" id="A0AA39DQZ4"/>
<evidence type="ECO:0000256" key="4">
    <source>
        <dbReference type="ARBA" id="ARBA00023136"/>
    </source>
</evidence>
<evidence type="ECO:0000313" key="7">
    <source>
        <dbReference type="Proteomes" id="UP001168098"/>
    </source>
</evidence>
<name>A0AA39DQZ4_VITRO</name>
<reference evidence="6 7" key="1">
    <citation type="journal article" date="2023" name="BMC Biotechnol.">
        <title>Vitis rotundifolia cv Carlos genome sequencing.</title>
        <authorList>
            <person name="Huff M."/>
            <person name="Hulse-Kemp A."/>
            <person name="Scheffler B."/>
            <person name="Youngblood R."/>
            <person name="Simpson S."/>
            <person name="Babiker E."/>
            <person name="Staton M."/>
        </authorList>
    </citation>
    <scope>NUCLEOTIDE SEQUENCE [LARGE SCALE GENOMIC DNA]</scope>
    <source>
        <tissue evidence="6">Leaf</tissue>
    </source>
</reference>
<gene>
    <name evidence="6" type="ORF">PVL29_013264</name>
</gene>